<evidence type="ECO:0000313" key="2">
    <source>
        <dbReference type="Proteomes" id="UP000824533"/>
    </source>
</evidence>
<gene>
    <name evidence="1" type="ORF">K1T71_012227</name>
</gene>
<reference evidence="1 2" key="1">
    <citation type="journal article" date="2021" name="Front. Genet.">
        <title>Chromosome-Level Genome Assembly Reveals Significant Gene Expansion in the Toll and IMD Signaling Pathways of Dendrolimus kikuchii.</title>
        <authorList>
            <person name="Zhou J."/>
            <person name="Wu P."/>
            <person name="Xiong Z."/>
            <person name="Liu N."/>
            <person name="Zhao N."/>
            <person name="Ji M."/>
            <person name="Qiu Y."/>
            <person name="Yang B."/>
        </authorList>
    </citation>
    <scope>NUCLEOTIDE SEQUENCE [LARGE SCALE GENOMIC DNA]</scope>
    <source>
        <strain evidence="1">Ann1</strain>
    </source>
</reference>
<proteinExistence type="predicted"/>
<keyword evidence="2" id="KW-1185">Reference proteome</keyword>
<organism evidence="1 2">
    <name type="scientific">Dendrolimus kikuchii</name>
    <dbReference type="NCBI Taxonomy" id="765133"/>
    <lineage>
        <taxon>Eukaryota</taxon>
        <taxon>Metazoa</taxon>
        <taxon>Ecdysozoa</taxon>
        <taxon>Arthropoda</taxon>
        <taxon>Hexapoda</taxon>
        <taxon>Insecta</taxon>
        <taxon>Pterygota</taxon>
        <taxon>Neoptera</taxon>
        <taxon>Endopterygota</taxon>
        <taxon>Lepidoptera</taxon>
        <taxon>Glossata</taxon>
        <taxon>Ditrysia</taxon>
        <taxon>Bombycoidea</taxon>
        <taxon>Lasiocampidae</taxon>
        <taxon>Dendrolimus</taxon>
    </lineage>
</organism>
<dbReference type="EMBL" id="CM034408">
    <property type="protein sequence ID" value="KAJ0172254.1"/>
    <property type="molecule type" value="Genomic_DNA"/>
</dbReference>
<dbReference type="Proteomes" id="UP000824533">
    <property type="component" value="Linkage Group LG22"/>
</dbReference>
<sequence>MQHYIKSSDMSEKENVDPQLENFILAETQKQRFQVLVHSLTDTCWDTCMGRPSTRLDSKTEICIMNCVERFIDATTFITKRLMNTTKYRSDAPLEFQ</sequence>
<comment type="caution">
    <text evidence="1">The sequence shown here is derived from an EMBL/GenBank/DDBJ whole genome shotgun (WGS) entry which is preliminary data.</text>
</comment>
<evidence type="ECO:0000313" key="1">
    <source>
        <dbReference type="EMBL" id="KAJ0172254.1"/>
    </source>
</evidence>
<name>A0ACC1CLD7_9NEOP</name>
<accession>A0ACC1CLD7</accession>
<protein>
    <submittedName>
        <fullName evidence="1">Uncharacterized protein</fullName>
    </submittedName>
</protein>